<keyword evidence="3" id="KW-1185">Reference proteome</keyword>
<feature type="region of interest" description="Disordered" evidence="1">
    <location>
        <begin position="172"/>
        <end position="202"/>
    </location>
</feature>
<accession>A0ABQ5J8T9</accession>
<comment type="caution">
    <text evidence="2">The sequence shown here is derived from an EMBL/GenBank/DDBJ whole genome shotgun (WGS) entry which is preliminary data.</text>
</comment>
<evidence type="ECO:0000313" key="3">
    <source>
        <dbReference type="Proteomes" id="UP001151760"/>
    </source>
</evidence>
<feature type="compositionally biased region" description="Polar residues" evidence="1">
    <location>
        <begin position="174"/>
        <end position="192"/>
    </location>
</feature>
<reference evidence="2" key="1">
    <citation type="journal article" date="2022" name="Int. J. Mol. Sci.">
        <title>Draft Genome of Tanacetum Coccineum: Genomic Comparison of Closely Related Tanacetum-Family Plants.</title>
        <authorList>
            <person name="Yamashiro T."/>
            <person name="Shiraishi A."/>
            <person name="Nakayama K."/>
            <person name="Satake H."/>
        </authorList>
    </citation>
    <scope>NUCLEOTIDE SEQUENCE</scope>
</reference>
<dbReference type="Proteomes" id="UP001151760">
    <property type="component" value="Unassembled WGS sequence"/>
</dbReference>
<gene>
    <name evidence="2" type="ORF">Tco_1125194</name>
</gene>
<feature type="region of interest" description="Disordered" evidence="1">
    <location>
        <begin position="93"/>
        <end position="147"/>
    </location>
</feature>
<feature type="compositionally biased region" description="Polar residues" evidence="1">
    <location>
        <begin position="93"/>
        <end position="108"/>
    </location>
</feature>
<dbReference type="EMBL" id="BQNB010021665">
    <property type="protein sequence ID" value="GJU08764.1"/>
    <property type="molecule type" value="Genomic_DNA"/>
</dbReference>
<protein>
    <submittedName>
        <fullName evidence="2">Uncharacterized protein</fullName>
    </submittedName>
</protein>
<evidence type="ECO:0000256" key="1">
    <source>
        <dbReference type="SAM" id="MobiDB-lite"/>
    </source>
</evidence>
<proteinExistence type="predicted"/>
<sequence length="202" mass="22355">MPVKERSKVVSSKALDASLVVIECSGTKSDEHITSSSSGTYITHVVDADIRPVNESCPFVEMVENADLKAQIQEKVFAIAALKNELRKLKGNKVNSRAKVQSPKTININKPVEPKSHTQNPGRQIAKGQRFSPKKSSAMHEKPNTPRSCLRWTLTGRIFKIAGLRWIPTGKMFTDNTTKVDSEPPNGSNDDITNPLWECDQS</sequence>
<organism evidence="2 3">
    <name type="scientific">Tanacetum coccineum</name>
    <dbReference type="NCBI Taxonomy" id="301880"/>
    <lineage>
        <taxon>Eukaryota</taxon>
        <taxon>Viridiplantae</taxon>
        <taxon>Streptophyta</taxon>
        <taxon>Embryophyta</taxon>
        <taxon>Tracheophyta</taxon>
        <taxon>Spermatophyta</taxon>
        <taxon>Magnoliopsida</taxon>
        <taxon>eudicotyledons</taxon>
        <taxon>Gunneridae</taxon>
        <taxon>Pentapetalae</taxon>
        <taxon>asterids</taxon>
        <taxon>campanulids</taxon>
        <taxon>Asterales</taxon>
        <taxon>Asteraceae</taxon>
        <taxon>Asteroideae</taxon>
        <taxon>Anthemideae</taxon>
        <taxon>Anthemidinae</taxon>
        <taxon>Tanacetum</taxon>
    </lineage>
</organism>
<name>A0ABQ5J8T9_9ASTR</name>
<reference evidence="2" key="2">
    <citation type="submission" date="2022-01" db="EMBL/GenBank/DDBJ databases">
        <authorList>
            <person name="Yamashiro T."/>
            <person name="Shiraishi A."/>
            <person name="Satake H."/>
            <person name="Nakayama K."/>
        </authorList>
    </citation>
    <scope>NUCLEOTIDE SEQUENCE</scope>
</reference>
<evidence type="ECO:0000313" key="2">
    <source>
        <dbReference type="EMBL" id="GJU08764.1"/>
    </source>
</evidence>